<sequence length="64" mass="7116">MERWIENGRLEPRKVQAGGVIPIMAVEQVRKGKLIPVLDFKELNEFVSCSGGDTDVCSQKIGSR</sequence>
<protein>
    <submittedName>
        <fullName evidence="1">Putative LOC101241223 [Hydra vulgaris]</fullName>
    </submittedName>
</protein>
<accession>A0A0K2T0Y5</accession>
<organism evidence="1">
    <name type="scientific">Lepeophtheirus salmonis</name>
    <name type="common">Salmon louse</name>
    <name type="synonym">Caligus salmonis</name>
    <dbReference type="NCBI Taxonomy" id="72036"/>
    <lineage>
        <taxon>Eukaryota</taxon>
        <taxon>Metazoa</taxon>
        <taxon>Ecdysozoa</taxon>
        <taxon>Arthropoda</taxon>
        <taxon>Crustacea</taxon>
        <taxon>Multicrustacea</taxon>
        <taxon>Hexanauplia</taxon>
        <taxon>Copepoda</taxon>
        <taxon>Siphonostomatoida</taxon>
        <taxon>Caligidae</taxon>
        <taxon>Lepeophtheirus</taxon>
    </lineage>
</organism>
<dbReference type="AlphaFoldDB" id="A0A0K2T0Y5"/>
<evidence type="ECO:0000313" key="1">
    <source>
        <dbReference type="EMBL" id="CDW19445.1"/>
    </source>
</evidence>
<proteinExistence type="predicted"/>
<reference evidence="1" key="1">
    <citation type="submission" date="2014-05" db="EMBL/GenBank/DDBJ databases">
        <authorList>
            <person name="Chronopoulou M."/>
        </authorList>
    </citation>
    <scope>NUCLEOTIDE SEQUENCE</scope>
    <source>
        <tissue evidence="1">Whole organism</tissue>
    </source>
</reference>
<name>A0A0K2T0Y5_LEPSM</name>
<dbReference type="EMBL" id="HACA01002084">
    <property type="protein sequence ID" value="CDW19445.1"/>
    <property type="molecule type" value="Transcribed_RNA"/>
</dbReference>
<feature type="non-terminal residue" evidence="1">
    <location>
        <position position="64"/>
    </location>
</feature>